<proteinExistence type="predicted"/>
<accession>A0ABT8I0T7</accession>
<name>A0ABT8I0T7_9BACL</name>
<keyword evidence="3" id="KW-1185">Reference proteome</keyword>
<keyword evidence="1" id="KW-0812">Transmembrane</keyword>
<evidence type="ECO:0000313" key="2">
    <source>
        <dbReference type="EMBL" id="MDN4526611.1"/>
    </source>
</evidence>
<feature type="transmembrane region" description="Helical" evidence="1">
    <location>
        <begin position="29"/>
        <end position="50"/>
    </location>
</feature>
<organism evidence="2 3">
    <name type="scientific">Fictibacillus fluitans</name>
    <dbReference type="NCBI Taxonomy" id="3058422"/>
    <lineage>
        <taxon>Bacteria</taxon>
        <taxon>Bacillati</taxon>
        <taxon>Bacillota</taxon>
        <taxon>Bacilli</taxon>
        <taxon>Bacillales</taxon>
        <taxon>Fictibacillaceae</taxon>
        <taxon>Fictibacillus</taxon>
    </lineage>
</organism>
<dbReference type="RefSeq" id="WP_301167634.1">
    <property type="nucleotide sequence ID" value="NZ_JAUHTR010000013.1"/>
</dbReference>
<protein>
    <submittedName>
        <fullName evidence="2">Uncharacterized protein</fullName>
    </submittedName>
</protein>
<keyword evidence="1" id="KW-0472">Membrane</keyword>
<dbReference type="Proteomes" id="UP001172721">
    <property type="component" value="Unassembled WGS sequence"/>
</dbReference>
<feature type="transmembrane region" description="Helical" evidence="1">
    <location>
        <begin position="62"/>
        <end position="82"/>
    </location>
</feature>
<evidence type="ECO:0000313" key="3">
    <source>
        <dbReference type="Proteomes" id="UP001172721"/>
    </source>
</evidence>
<dbReference type="EMBL" id="JAUHTR010000013">
    <property type="protein sequence ID" value="MDN4526611.1"/>
    <property type="molecule type" value="Genomic_DNA"/>
</dbReference>
<feature type="transmembrane region" description="Helical" evidence="1">
    <location>
        <begin position="6"/>
        <end position="22"/>
    </location>
</feature>
<evidence type="ECO:0000256" key="1">
    <source>
        <dbReference type="SAM" id="Phobius"/>
    </source>
</evidence>
<sequence length="95" mass="10848">MIVVLFIFYSIILISLATGFTIRKRLRRTIVSILLMLYAVFMYPLLVPIVGEWKGLDGTASLLLSHFLLLIGAILLFIASFFTEKEVNQNNRLEN</sequence>
<reference evidence="2" key="1">
    <citation type="submission" date="2023-07" db="EMBL/GenBank/DDBJ databases">
        <title>Fictibacillus sp. isolated from freshwater pond.</title>
        <authorList>
            <person name="Kirdat K."/>
            <person name="Bhat A."/>
            <person name="Mourya A."/>
            <person name="Yadav A."/>
        </authorList>
    </citation>
    <scope>NUCLEOTIDE SEQUENCE</scope>
    <source>
        <strain evidence="2">NE201</strain>
    </source>
</reference>
<gene>
    <name evidence="2" type="ORF">QYB97_19175</name>
</gene>
<keyword evidence="1" id="KW-1133">Transmembrane helix</keyword>
<comment type="caution">
    <text evidence="2">The sequence shown here is derived from an EMBL/GenBank/DDBJ whole genome shotgun (WGS) entry which is preliminary data.</text>
</comment>